<proteinExistence type="predicted"/>
<dbReference type="EMBL" id="LR134477">
    <property type="protein sequence ID" value="VEI15101.1"/>
    <property type="molecule type" value="Genomic_DNA"/>
</dbReference>
<dbReference type="AlphaFoldDB" id="A0A3S4Z7Y6"/>
<organism evidence="4 5">
    <name type="scientific">Actinomyces viscosus</name>
    <dbReference type="NCBI Taxonomy" id="1656"/>
    <lineage>
        <taxon>Bacteria</taxon>
        <taxon>Bacillati</taxon>
        <taxon>Actinomycetota</taxon>
        <taxon>Actinomycetes</taxon>
        <taxon>Actinomycetales</taxon>
        <taxon>Actinomycetaceae</taxon>
        <taxon>Actinomyces</taxon>
    </lineage>
</organism>
<evidence type="ECO:0000256" key="2">
    <source>
        <dbReference type="ARBA" id="ARBA00022801"/>
    </source>
</evidence>
<dbReference type="GO" id="GO:0005829">
    <property type="term" value="C:cytosol"/>
    <property type="evidence" value="ECO:0007669"/>
    <property type="project" value="TreeGrafter"/>
</dbReference>
<dbReference type="OrthoDB" id="9806150at2"/>
<gene>
    <name evidence="4" type="primary">nudF</name>
    <name evidence="4" type="ORF">NCTC10951_00985</name>
</gene>
<dbReference type="GO" id="GO:0047631">
    <property type="term" value="F:ADP-ribose diphosphatase activity"/>
    <property type="evidence" value="ECO:0007669"/>
    <property type="project" value="UniProtKB-EC"/>
</dbReference>
<evidence type="ECO:0000256" key="1">
    <source>
        <dbReference type="ARBA" id="ARBA00001946"/>
    </source>
</evidence>
<sequence length="232" mass="25076">MGKTAGRAAGSGTSGFADTRESGRELVSSQRVWSGPIFAVDADHVRLSPGQEPVARQVVVHHDAVAVVALREGRDSSQADGAPEILMVRQYRHPVRASLWEIPAGLLDVPGEAPAVAAARELAEETDYTAATWNTLAEFYASPGFTTEGARIFLAQDLSLLPEDQRMPREAEEAEFVPTWVRLDEVLDAVMDGRLHNPSTVLGVLATAQARARGWAELRPADASWLRSPESL</sequence>
<evidence type="ECO:0000313" key="4">
    <source>
        <dbReference type="EMBL" id="VEI15101.1"/>
    </source>
</evidence>
<reference evidence="4 5" key="1">
    <citation type="submission" date="2018-12" db="EMBL/GenBank/DDBJ databases">
        <authorList>
            <consortium name="Pathogen Informatics"/>
        </authorList>
    </citation>
    <scope>NUCLEOTIDE SEQUENCE [LARGE SCALE GENOMIC DNA]</scope>
    <source>
        <strain evidence="4 5">NCTC10951</strain>
    </source>
</reference>
<dbReference type="Pfam" id="PF00293">
    <property type="entry name" value="NUDIX"/>
    <property type="match status" value="1"/>
</dbReference>
<dbReference type="RefSeq" id="WP_126413682.1">
    <property type="nucleotide sequence ID" value="NZ_JASPER010000010.1"/>
</dbReference>
<dbReference type="PANTHER" id="PTHR11839:SF18">
    <property type="entry name" value="NUDIX HYDROLASE DOMAIN-CONTAINING PROTEIN"/>
    <property type="match status" value="1"/>
</dbReference>
<dbReference type="PANTHER" id="PTHR11839">
    <property type="entry name" value="UDP/ADP-SUGAR PYROPHOSPHATASE"/>
    <property type="match status" value="1"/>
</dbReference>
<evidence type="ECO:0000256" key="3">
    <source>
        <dbReference type="SAM" id="MobiDB-lite"/>
    </source>
</evidence>
<accession>A0A3S4Z7Y6</accession>
<dbReference type="Gene3D" id="3.90.79.10">
    <property type="entry name" value="Nucleoside Triphosphate Pyrophosphohydrolase"/>
    <property type="match status" value="1"/>
</dbReference>
<protein>
    <submittedName>
        <fullName evidence="4">ADP-ribose pyrophosphatase</fullName>
        <ecNumber evidence="4">3.6.1.13</ecNumber>
    </submittedName>
</protein>
<dbReference type="PROSITE" id="PS51462">
    <property type="entry name" value="NUDIX"/>
    <property type="match status" value="1"/>
</dbReference>
<evidence type="ECO:0000313" key="5">
    <source>
        <dbReference type="Proteomes" id="UP000268658"/>
    </source>
</evidence>
<dbReference type="GO" id="GO:0006753">
    <property type="term" value="P:nucleoside phosphate metabolic process"/>
    <property type="evidence" value="ECO:0007669"/>
    <property type="project" value="TreeGrafter"/>
</dbReference>
<feature type="region of interest" description="Disordered" evidence="3">
    <location>
        <begin position="1"/>
        <end position="23"/>
    </location>
</feature>
<feature type="compositionally biased region" description="Low complexity" evidence="3">
    <location>
        <begin position="1"/>
        <end position="17"/>
    </location>
</feature>
<comment type="cofactor">
    <cofactor evidence="1">
        <name>Mg(2+)</name>
        <dbReference type="ChEBI" id="CHEBI:18420"/>
    </cofactor>
</comment>
<dbReference type="Proteomes" id="UP000268658">
    <property type="component" value="Chromosome"/>
</dbReference>
<name>A0A3S4Z7Y6_ACTVI</name>
<dbReference type="InterPro" id="IPR015797">
    <property type="entry name" value="NUDIX_hydrolase-like_dom_sf"/>
</dbReference>
<dbReference type="KEGG" id="avc:NCTC10951_00985"/>
<dbReference type="InterPro" id="IPR000086">
    <property type="entry name" value="NUDIX_hydrolase_dom"/>
</dbReference>
<dbReference type="SUPFAM" id="SSF55811">
    <property type="entry name" value="Nudix"/>
    <property type="match status" value="1"/>
</dbReference>
<keyword evidence="2 4" id="KW-0378">Hydrolase</keyword>
<dbReference type="EC" id="3.6.1.13" evidence="4"/>
<dbReference type="GO" id="GO:0019693">
    <property type="term" value="P:ribose phosphate metabolic process"/>
    <property type="evidence" value="ECO:0007669"/>
    <property type="project" value="TreeGrafter"/>
</dbReference>